<dbReference type="Pfam" id="PF00207">
    <property type="entry name" value="A2M"/>
    <property type="match status" value="1"/>
</dbReference>
<dbReference type="InterPro" id="IPR050473">
    <property type="entry name" value="A2M/Complement_sys"/>
</dbReference>
<reference evidence="7" key="1">
    <citation type="submission" date="2022-11" db="UniProtKB">
        <authorList>
            <consortium name="WormBaseParasite"/>
        </authorList>
    </citation>
    <scope>IDENTIFICATION</scope>
</reference>
<evidence type="ECO:0000256" key="1">
    <source>
        <dbReference type="ARBA" id="ARBA00022729"/>
    </source>
</evidence>
<feature type="region of interest" description="Disordered" evidence="3">
    <location>
        <begin position="751"/>
        <end position="779"/>
    </location>
</feature>
<feature type="region of interest" description="Disordered" evidence="3">
    <location>
        <begin position="1094"/>
        <end position="1148"/>
    </location>
</feature>
<keyword evidence="2" id="KW-0882">Thioester bond</keyword>
<feature type="compositionally biased region" description="Basic and acidic residues" evidence="3">
    <location>
        <begin position="1118"/>
        <end position="1133"/>
    </location>
</feature>
<evidence type="ECO:0000256" key="3">
    <source>
        <dbReference type="SAM" id="MobiDB-lite"/>
    </source>
</evidence>
<dbReference type="Proteomes" id="UP000887572">
    <property type="component" value="Unplaced"/>
</dbReference>
<dbReference type="PANTHER" id="PTHR11412:SF136">
    <property type="entry name" value="CD109 ANTIGEN"/>
    <property type="match status" value="1"/>
</dbReference>
<evidence type="ECO:0000313" key="6">
    <source>
        <dbReference type="Proteomes" id="UP000887572"/>
    </source>
</evidence>
<evidence type="ECO:0000259" key="5">
    <source>
        <dbReference type="Pfam" id="PF00207"/>
    </source>
</evidence>
<keyword evidence="6" id="KW-1185">Reference proteome</keyword>
<feature type="region of interest" description="Disordered" evidence="3">
    <location>
        <begin position="1719"/>
        <end position="1755"/>
    </location>
</feature>
<feature type="region of interest" description="Disordered" evidence="3">
    <location>
        <begin position="1845"/>
        <end position="1867"/>
    </location>
</feature>
<organism evidence="6 7">
    <name type="scientific">Globodera rostochiensis</name>
    <name type="common">Golden nematode worm</name>
    <name type="synonym">Heterodera rostochiensis</name>
    <dbReference type="NCBI Taxonomy" id="31243"/>
    <lineage>
        <taxon>Eukaryota</taxon>
        <taxon>Metazoa</taxon>
        <taxon>Ecdysozoa</taxon>
        <taxon>Nematoda</taxon>
        <taxon>Chromadorea</taxon>
        <taxon>Rhabditida</taxon>
        <taxon>Tylenchina</taxon>
        <taxon>Tylenchomorpha</taxon>
        <taxon>Tylenchoidea</taxon>
        <taxon>Heteroderidae</taxon>
        <taxon>Heteroderinae</taxon>
        <taxon>Globodera</taxon>
    </lineage>
</organism>
<dbReference type="InterPro" id="IPR001599">
    <property type="entry name" value="Macroglobln_a2"/>
</dbReference>
<evidence type="ECO:0000256" key="4">
    <source>
        <dbReference type="SAM" id="SignalP"/>
    </source>
</evidence>
<feature type="compositionally biased region" description="Polar residues" evidence="3">
    <location>
        <begin position="1746"/>
        <end position="1755"/>
    </location>
</feature>
<dbReference type="Gene3D" id="2.60.40.1930">
    <property type="match status" value="1"/>
</dbReference>
<dbReference type="PANTHER" id="PTHR11412">
    <property type="entry name" value="MACROGLOBULIN / COMPLEMENT"/>
    <property type="match status" value="1"/>
</dbReference>
<dbReference type="GO" id="GO:0004866">
    <property type="term" value="F:endopeptidase inhibitor activity"/>
    <property type="evidence" value="ECO:0007669"/>
    <property type="project" value="InterPro"/>
</dbReference>
<sequence>MPKKSYFARIFPWLLTILIPNLCFCDAEQKPSPRPIVLLPSFFHWEATNRIFVSPIPIDGEEESVDISVRVQGENENGQKNELFFERQKSTRGICAFKVFIPKKDPSGGLLNNFYIKVEVSGHRLFDSVLAGTSDLRQMFIQTDKVFYRPGERVNVRALPLTSNGLLYTGPIQFQLLDQKSFRIFNKTSGAKSAQTDGTNNDHQKAKTESFLAEHFDLPKFLRFGEWKIVAFAVEHTGQREMVTSNRFQRSIHVREYIVPKFHVFLDLVETITTMSVKSVVSARFAHGMPVSGELTLRCSPPNALNISEGPSNGDQSAAFLHPQKKLLSTEIIAGIWSGKLDLSNCLGENRRSTRIQISAEVFERGTLQAAKTQRDFDPFWSAFELIPMRPAFTEKSTKLLFYLRPLSSLQFVINGRAEMVAQCISEDKALNGLNQSSFHKLGTMAELEIKPGCIVYIIRARRELPNGNFSIAESLIIPALNGTKALDFSLGEVLETRVPSGSDLNYAMICNGGRDIILVEKVGKDGRILIPISARMRSGPCVLYVFGKGNEFVLDMRLFFIHTEQCPDQQYSIGLSSPNVTVGAPLDVNLRALPNSLALLHAYDSRLEGLLSNTGDSSRTVHLWSFSEFLSPDPPGEQSAESFAWFSNLIELATILAKRKEVCRLAGKLNPQCPLVVTQKGSSPPLLKTSSSRLSDDCLREMEEECERQKSGKERADTLTEMQPREGNAPQMPIKMAGNVHWLVQRPSLKTTPSGMEDVQSLRSAKRTGDEHPEKEKAGEELSLRDFFPEVWLFNDYRIENGSLAVKLNSTPHSVTAWNFVATFWSLGRSDVCKAEKQSLVAKKHVFMDVDVPLHVYVNESVNVHIAVSVVNLTRNEHMSVCFRGLSPKVCGDVGRDGSFGETDFTRVVLTPENPMQLKNFFVRFLRPGTHNLSFELRSEDVLKGHDWHCRGKVSTVFDRISKKIQVERRVDVEEHFRQIVVYRRKRLDEGEEQQITLEQILDSTSATTSTARTSLLASAPDVISYSMQQQQSSSSDRSDQQRSLADLLQTKVSINAGGRKVYNLGVEFSKFVPSFPPALSTELLSVASPLDPRGNAPMHRVRNRPVLNAFSEEESSERNLRSSGKESTKAKERQKRRRMAESSERPLQGYSLPNLLKELAFLTYELKSVRTMLTVGAGAGDGEGRDESAAEAKDGTDREWTEQRELLLGTLLSELLTFSDCEHRHKDCGFGEFGRPKEPTERNLVLTTLATSLLCEQRAAEEYVRFILSFLNFRFCLFLICGPIAFLAREARTLLNGTDSGGKGSAGSETDFGGMGMDAFFNDPSEQRLFLESLFVQAVMDCSAYACAASPLAKESWKQLHSSFYRSVDLNKRYDIRVIAALAYMSIMRSRLATATLRDDTAPFWGPVEDFEEKGTAHGVLERSVQKSSTVLTNALALLAYTREHSVYRYWKNEFDFDALSNWLVEQQDSRRQYENALDSFFASRALFQFVSANAARQARQALLGSLQGNFSIASSPSLSRQFNADELPFSLSVSPSASTMEIETKGEAKLLLGVRVLMEKRRRSRRDPNDVEPVTLSLAQSRTHPNFVLQTVTIISHSQLIRAVQIEHGLFTGFTSRPHLVQILNSSVQFQAGPRVSLSAVHFVLSNLIKEEAIVYTVTLIEPENPYAPTDLAPIAITANHHHLTLGQLIVLPDNLDFGPAIEGVGSLDSLLERVPRPRLRRSKKHRRSKGRHQTEDADKDGQQFSSSGRPPTQSFLTQLDAFYPRTLPTSQLRPPFMQMMVLDRSRQPSPDIIETVCLRNGVCTCAETTCTLRCSSCARLTFREICQNIYSSDGQLQKFGGFKANELGKPSRERPRPVSKRIR</sequence>
<proteinExistence type="predicted"/>
<feature type="compositionally biased region" description="Basic and acidic residues" evidence="3">
    <location>
        <begin position="768"/>
        <end position="779"/>
    </location>
</feature>
<dbReference type="WBParaSite" id="Gr19_v10_g17326.t1">
    <property type="protein sequence ID" value="Gr19_v10_g17326.t1"/>
    <property type="gene ID" value="Gr19_v10_g17326"/>
</dbReference>
<feature type="chain" id="PRO_5037641364" evidence="4">
    <location>
        <begin position="28"/>
        <end position="1867"/>
    </location>
</feature>
<dbReference type="Gene3D" id="2.20.130.20">
    <property type="match status" value="1"/>
</dbReference>
<evidence type="ECO:0000313" key="7">
    <source>
        <dbReference type="WBParaSite" id="Gr19_v10_g17326.t1"/>
    </source>
</evidence>
<evidence type="ECO:0000256" key="2">
    <source>
        <dbReference type="ARBA" id="ARBA00022966"/>
    </source>
</evidence>
<feature type="compositionally biased region" description="Basic residues" evidence="3">
    <location>
        <begin position="1720"/>
        <end position="1735"/>
    </location>
</feature>
<feature type="compositionally biased region" description="Basic and acidic residues" evidence="3">
    <location>
        <begin position="1736"/>
        <end position="1745"/>
    </location>
</feature>
<feature type="domain" description="Alpha-2-macroglobulin" evidence="5">
    <location>
        <begin position="792"/>
        <end position="875"/>
    </location>
</feature>
<feature type="signal peptide" evidence="4">
    <location>
        <begin position="1"/>
        <end position="27"/>
    </location>
</feature>
<name>A0A914HK01_GLORO</name>
<accession>A0A914HK01</accession>
<protein>
    <submittedName>
        <fullName evidence="7">Alpha-2-macroglobulin domain-containing protein</fullName>
    </submittedName>
</protein>
<keyword evidence="1 4" id="KW-0732">Signal</keyword>